<keyword evidence="5" id="KW-1185">Reference proteome</keyword>
<evidence type="ECO:0000313" key="3">
    <source>
        <dbReference type="EMBL" id="CAF1031528.1"/>
    </source>
</evidence>
<dbReference type="Proteomes" id="UP000681722">
    <property type="component" value="Unassembled WGS sequence"/>
</dbReference>
<comment type="caution">
    <text evidence="3">The sequence shown here is derived from an EMBL/GenBank/DDBJ whole genome shotgun (WGS) entry which is preliminary data.</text>
</comment>
<gene>
    <name evidence="3" type="ORF">GPM918_LOCUS15304</name>
    <name evidence="4" type="ORF">SRO942_LOCUS15304</name>
</gene>
<dbReference type="AlphaFoldDB" id="A0A814J2W3"/>
<feature type="coiled-coil region" evidence="1">
    <location>
        <begin position="1117"/>
        <end position="1144"/>
    </location>
</feature>
<evidence type="ECO:0000313" key="5">
    <source>
        <dbReference type="Proteomes" id="UP000663829"/>
    </source>
</evidence>
<dbReference type="Proteomes" id="UP000663829">
    <property type="component" value="Unassembled WGS sequence"/>
</dbReference>
<evidence type="ECO:0000256" key="1">
    <source>
        <dbReference type="SAM" id="Coils"/>
    </source>
</evidence>
<feature type="region of interest" description="Disordered" evidence="2">
    <location>
        <begin position="693"/>
        <end position="712"/>
    </location>
</feature>
<evidence type="ECO:0000313" key="4">
    <source>
        <dbReference type="EMBL" id="CAF3802284.1"/>
    </source>
</evidence>
<dbReference type="EMBL" id="CAJNOQ010003826">
    <property type="protein sequence ID" value="CAF1031528.1"/>
    <property type="molecule type" value="Genomic_DNA"/>
</dbReference>
<dbReference type="EMBL" id="CAJOBC010003826">
    <property type="protein sequence ID" value="CAF3802284.1"/>
    <property type="molecule type" value="Genomic_DNA"/>
</dbReference>
<keyword evidence="1" id="KW-0175">Coiled coil</keyword>
<accession>A0A814J2W3</accession>
<evidence type="ECO:0000256" key="2">
    <source>
        <dbReference type="SAM" id="MobiDB-lite"/>
    </source>
</evidence>
<reference evidence="3" key="1">
    <citation type="submission" date="2021-02" db="EMBL/GenBank/DDBJ databases">
        <authorList>
            <person name="Nowell W R."/>
        </authorList>
    </citation>
    <scope>NUCLEOTIDE SEQUENCE</scope>
</reference>
<dbReference type="OrthoDB" id="10034390at2759"/>
<proteinExistence type="predicted"/>
<organism evidence="3 5">
    <name type="scientific">Didymodactylos carnosus</name>
    <dbReference type="NCBI Taxonomy" id="1234261"/>
    <lineage>
        <taxon>Eukaryota</taxon>
        <taxon>Metazoa</taxon>
        <taxon>Spiralia</taxon>
        <taxon>Gnathifera</taxon>
        <taxon>Rotifera</taxon>
        <taxon>Eurotatoria</taxon>
        <taxon>Bdelloidea</taxon>
        <taxon>Philodinida</taxon>
        <taxon>Philodinidae</taxon>
        <taxon>Didymodactylos</taxon>
    </lineage>
</organism>
<feature type="region of interest" description="Disordered" evidence="2">
    <location>
        <begin position="973"/>
        <end position="1008"/>
    </location>
</feature>
<protein>
    <submittedName>
        <fullName evidence="3">Uncharacterized protein</fullName>
    </submittedName>
</protein>
<name>A0A814J2W3_9BILA</name>
<sequence length="1252" mass="144196">MFGYEGTVKKYLDLNIVDNPPPDYVMRGWKNEFTDEEKQFQKRTCLLGPDIMIPNSIVRQRLGTNNFLQKENKEILAKTFDLPDELLMDLLQEVKVKTIEDLKGYLDYEDDDEIEAVKRKSTINTLISKRKERQKKTDMLVEGYYSEDALSLEEIIEEIRANTGRSLNETDIKLIVDLMNIIQNSEKNDVLNVHSELIQMNLIQRYGGIPKVVQALEEIQGALEQVAMRTNIASLETVLTVLAKNNRTYRLAEELLNTFNEKTNKTKRESKISFDEKFGEINEQEQQIFNIFMRNKIERLYERDLSEITRDFIGLSQIINPLDEHSIPTRDNYLEFLTEHINIIFKKYHLDGVKKLFESMKSDIGKKLLTYLDKIEQSLKVKLTDNDLICMEQQIFLAMQQMDENEANIFYEKLCQQDILKRQSHTVNVVQTVTIGLTKKIATDGLQAIIESINSTNVDSEHVSNLTNMFENVDMYLQRQSTLPMFTTLEQIYSQLGISYFIETQNMKDDDIKELAKGAELYNIMKTILNDDATKEQMNEYLDNFKAFFLNEAFKNVIQQTLVDDIDLTTVKGTFYNDHVRQLLNNIMRGTDYFNRKLVLRKTKHQLKRNKELPDKLFRQFIRNKYIRQDPKSKIDTNKKKTNAILSALQVLITENKTITEELVNLLSKAEVLLPDRVRKWYIKPLLQAKVAPSSKGKQKTTPRRPSSSKRVNVKKILSSKPLSTAAITLAPTQTAIKPSRISSKKLIVVLPTEEQSISPTKFKEIVTSDGQKVSEIQDQLIKTTIETSQLPKYESEKITEQAIDEKIIDVKQYEEEFLKQRDVLKKGHVITRLPSSIIVKEEMLLTGAIDVKPQYAQLGQVQNGRTFDFSMQSYSAVTSIKIPEVSLPKDVKELTLSSIIEYKEGIDFEHKRIHRKLRTIDGFGVKQQRDYFPTELNTQQPVSAASSVIGPIIGVKQISSSPKAPITVLTASRNSTRKSTDEHEAVFTKSNGRAPSPKKQLKQKSLRSDTKMDDVFNNSFVIALKQMFNTNEYKAKLQKLHNHLVSGGFISPLNEFYRSIDDAIRVTLEHCGDYDELIKWTLSILQATDRQKDLLDFGFNLYAIAVDLDLQYTKSINNVERYAREIEERIKQELQTISENELREINAYLSAGNIAKLVGITTKLNVGKKENMIADLYPLLLNMIQQARILEPENRPIQTRIRNCGFQYASRPILALAKMIDELEKKLAKNFGITLIGASERFNETHIYLAK</sequence>